<gene>
    <name evidence="3" type="ORF">BGZ99_006002</name>
</gene>
<dbReference type="AlphaFoldDB" id="A0A9P6RVD5"/>
<keyword evidence="1" id="KW-0175">Coiled coil</keyword>
<keyword evidence="4" id="KW-1185">Reference proteome</keyword>
<evidence type="ECO:0000313" key="4">
    <source>
        <dbReference type="Proteomes" id="UP000738325"/>
    </source>
</evidence>
<feature type="coiled-coil region" evidence="1">
    <location>
        <begin position="501"/>
        <end position="605"/>
    </location>
</feature>
<organism evidence="3 4">
    <name type="scientific">Dissophora globulifera</name>
    <dbReference type="NCBI Taxonomy" id="979702"/>
    <lineage>
        <taxon>Eukaryota</taxon>
        <taxon>Fungi</taxon>
        <taxon>Fungi incertae sedis</taxon>
        <taxon>Mucoromycota</taxon>
        <taxon>Mortierellomycotina</taxon>
        <taxon>Mortierellomycetes</taxon>
        <taxon>Mortierellales</taxon>
        <taxon>Mortierellaceae</taxon>
        <taxon>Dissophora</taxon>
    </lineage>
</organism>
<dbReference type="EMBL" id="JAAAIP010000004">
    <property type="protein sequence ID" value="KAG0330309.1"/>
    <property type="molecule type" value="Genomic_DNA"/>
</dbReference>
<evidence type="ECO:0000256" key="1">
    <source>
        <dbReference type="SAM" id="Coils"/>
    </source>
</evidence>
<dbReference type="Proteomes" id="UP000738325">
    <property type="component" value="Unassembled WGS sequence"/>
</dbReference>
<reference evidence="3" key="1">
    <citation type="journal article" date="2020" name="Fungal Divers.">
        <title>Resolving the Mortierellaceae phylogeny through synthesis of multi-gene phylogenetics and phylogenomics.</title>
        <authorList>
            <person name="Vandepol N."/>
            <person name="Liber J."/>
            <person name="Desiro A."/>
            <person name="Na H."/>
            <person name="Kennedy M."/>
            <person name="Barry K."/>
            <person name="Grigoriev I.V."/>
            <person name="Miller A.N."/>
            <person name="O'Donnell K."/>
            <person name="Stajich J.E."/>
            <person name="Bonito G."/>
        </authorList>
    </citation>
    <scope>NUCLEOTIDE SEQUENCE</scope>
    <source>
        <strain evidence="3">REB-010B</strain>
    </source>
</reference>
<feature type="coiled-coil region" evidence="1">
    <location>
        <begin position="696"/>
        <end position="726"/>
    </location>
</feature>
<sequence length="772" mass="87030">MDSQESFSASAIPAKLFGDDRENSGQVNSENQCGMDAKVGHDAHGPLAPSLEPNTAALTGCRGNEEAVITLDVLLREICRLSTHDFSGPWRAASYPSVLEPLYQRLSDYHVCLRSARRRPAGTQSSRLNSMSSTSEIWTLTKDPELPKDSVSTPLTEAQKTARLRERIVDLETQLVQSRRAHHTLLREHILSFTEAKASTIIASNMLSTAPVNVALTETDATAIQTILASVSNVATESSVTEAGPDTLSIQSSLLSTSQISLQDAIKSTTDHLHSKQRSDSPLGRTLGSRDRQAVDNDSDACLISLKDHPMLFTEATTRLLRAETELGLLKLVMAQNQKEVSGIEEEVFQKQAQLVHHRRIFDSLLELNHLDNETQAWEAGVMIQQLELQVQELQQDKENMARVVSSLELEVRGLQELLDKKREDHRVQQPLMADQLQNQETIVAHLRSELETQTLRVSEMEQLSVQDQEELDVTRIKLQKALDGDGAMVEHIEKEHKKKTSVLRSNLAQAQKMSKRLEKEISTLAVKIVRVESLNDELMEQGEKDRAEIKEMTRQVEVLQSQLDSVTLRSSSPSVTSTQDSATEAALREQITTLEIQVEELSESLRLKDLSLEQAHEETERLTLQLEHDLAQQTEVHAREMAAFAEEKKLQAQRERSCQNTSITLFQNMVGKLQTELSDTQEKMRDISICWGHTKDQLQKCEQSYRRRKKDLEETTKHLREVEETVLKLGDAIGMLEAEKEANLELVQALAKKDRELDDMKYRLRALEEDE</sequence>
<name>A0A9P6RVD5_9FUNG</name>
<evidence type="ECO:0000256" key="2">
    <source>
        <dbReference type="SAM" id="MobiDB-lite"/>
    </source>
</evidence>
<feature type="compositionally biased region" description="Basic and acidic residues" evidence="2">
    <location>
        <begin position="269"/>
        <end position="279"/>
    </location>
</feature>
<evidence type="ECO:0000313" key="3">
    <source>
        <dbReference type="EMBL" id="KAG0330309.1"/>
    </source>
</evidence>
<feature type="coiled-coil region" evidence="1">
    <location>
        <begin position="384"/>
        <end position="464"/>
    </location>
</feature>
<dbReference type="OrthoDB" id="2408724at2759"/>
<proteinExistence type="predicted"/>
<comment type="caution">
    <text evidence="3">The sequence shown here is derived from an EMBL/GenBank/DDBJ whole genome shotgun (WGS) entry which is preliminary data.</text>
</comment>
<feature type="region of interest" description="Disordered" evidence="2">
    <location>
        <begin position="269"/>
        <end position="292"/>
    </location>
</feature>
<protein>
    <submittedName>
        <fullName evidence="3">Uncharacterized protein</fullName>
    </submittedName>
</protein>
<accession>A0A9P6RVD5</accession>